<accession>A0A0P7BKE8</accession>
<dbReference type="InterPro" id="IPR007219">
    <property type="entry name" value="XnlR_reg_dom"/>
</dbReference>
<protein>
    <recommendedName>
        <fullName evidence="4">Zn(2)-C6 fungal-type domain-containing protein</fullName>
    </recommendedName>
</protein>
<dbReference type="Pfam" id="PF04082">
    <property type="entry name" value="Fungal_trans"/>
    <property type="match status" value="1"/>
</dbReference>
<dbReference type="PROSITE" id="PS00463">
    <property type="entry name" value="ZN2_CY6_FUNGAL_1"/>
    <property type="match status" value="1"/>
</dbReference>
<sequence length="615" mass="68471">MQSPGHGDDTEPRRPGKRPAARGTAFYPRKRANTACQVCRARKTKCDNRKPACSYCVSVGAACIQSPVDLSAFDPASLKILERLDELEKLMKDSRGNVPVPSAPSAGFPQAPLPPSAEPAPKEVPILVGTSFKGDAEVEDLSLRSILPEKLESLLQWSVFPGQPDQQLSPLGFVNSSSPKSSILGALLDIKPQGINALLDNFFIHVHCKNPIFEETSTRRLVTATLLEGIDWSPNSCLSLIICALGTIATPLGPSLDTKPDSAAYMESQSYFDAAQRRIGSLLYQSDIVGAQCLFLSGVYMICIYQPVLAWRFFSQALAACQTLPFLRRARHVVASVPEHSAEFLTLQADETQEQAVYWSAWKSERELRQELVLPDFNMPHSTSVLYPPFFPTPPQPLESMKTPDSIRQRASWLFYLAEISLRRLSSRVCNEIMQLHRNVGSNTLFLDELALLIPEYEAQAQQWADNLPPELSLQMPPEEDNICVYVLRGHFINFFETIYWPFLMAHLEGLESGSPIPAPGQKIAQKGLRFHVRRVSVNEPGFLHRHHGTWGMIRGCIRSAVVLLGAGLLGCEMPPGWQEATYQVVHLMSLWEDEIPELTQRKAFLQQALVSLDD</sequence>
<keyword evidence="2" id="KW-0539">Nucleus</keyword>
<dbReference type="SMART" id="SM00066">
    <property type="entry name" value="GAL4"/>
    <property type="match status" value="1"/>
</dbReference>
<dbReference type="GO" id="GO:0006351">
    <property type="term" value="P:DNA-templated transcription"/>
    <property type="evidence" value="ECO:0007669"/>
    <property type="project" value="InterPro"/>
</dbReference>
<evidence type="ECO:0000256" key="2">
    <source>
        <dbReference type="ARBA" id="ARBA00023242"/>
    </source>
</evidence>
<feature type="compositionally biased region" description="Basic and acidic residues" evidence="3">
    <location>
        <begin position="1"/>
        <end position="14"/>
    </location>
</feature>
<keyword evidence="6" id="KW-1185">Reference proteome</keyword>
<dbReference type="AlphaFoldDB" id="A0A0P7BKE8"/>
<dbReference type="GO" id="GO:0008270">
    <property type="term" value="F:zinc ion binding"/>
    <property type="evidence" value="ECO:0007669"/>
    <property type="project" value="InterPro"/>
</dbReference>
<dbReference type="EMBL" id="LKCW01000082">
    <property type="protein sequence ID" value="KPM40513.1"/>
    <property type="molecule type" value="Genomic_DNA"/>
</dbReference>
<dbReference type="Pfam" id="PF00172">
    <property type="entry name" value="Zn_clus"/>
    <property type="match status" value="1"/>
</dbReference>
<evidence type="ECO:0000259" key="4">
    <source>
        <dbReference type="PROSITE" id="PS50048"/>
    </source>
</evidence>
<dbReference type="InterPro" id="IPR036864">
    <property type="entry name" value="Zn2-C6_fun-type_DNA-bd_sf"/>
</dbReference>
<dbReference type="GO" id="GO:0000981">
    <property type="term" value="F:DNA-binding transcription factor activity, RNA polymerase II-specific"/>
    <property type="evidence" value="ECO:0007669"/>
    <property type="project" value="InterPro"/>
</dbReference>
<keyword evidence="1" id="KW-0479">Metal-binding</keyword>
<name>A0A0P7BKE8_9HYPO</name>
<organism evidence="5 6">
    <name type="scientific">Neonectria ditissima</name>
    <dbReference type="NCBI Taxonomy" id="78410"/>
    <lineage>
        <taxon>Eukaryota</taxon>
        <taxon>Fungi</taxon>
        <taxon>Dikarya</taxon>
        <taxon>Ascomycota</taxon>
        <taxon>Pezizomycotina</taxon>
        <taxon>Sordariomycetes</taxon>
        <taxon>Hypocreomycetidae</taxon>
        <taxon>Hypocreales</taxon>
        <taxon>Nectriaceae</taxon>
        <taxon>Neonectria</taxon>
    </lineage>
</organism>
<dbReference type="GO" id="GO:0003677">
    <property type="term" value="F:DNA binding"/>
    <property type="evidence" value="ECO:0007669"/>
    <property type="project" value="InterPro"/>
</dbReference>
<dbReference type="Proteomes" id="UP000050424">
    <property type="component" value="Unassembled WGS sequence"/>
</dbReference>
<dbReference type="SUPFAM" id="SSF57701">
    <property type="entry name" value="Zn2/Cys6 DNA-binding domain"/>
    <property type="match status" value="1"/>
</dbReference>
<comment type="caution">
    <text evidence="5">The sequence shown here is derived from an EMBL/GenBank/DDBJ whole genome shotgun (WGS) entry which is preliminary data.</text>
</comment>
<gene>
    <name evidence="5" type="ORF">AK830_g6030</name>
</gene>
<feature type="region of interest" description="Disordered" evidence="3">
    <location>
        <begin position="95"/>
        <end position="119"/>
    </location>
</feature>
<dbReference type="InterPro" id="IPR001138">
    <property type="entry name" value="Zn2Cys6_DnaBD"/>
</dbReference>
<dbReference type="Gene3D" id="4.10.240.10">
    <property type="entry name" value="Zn(2)-C6 fungal-type DNA-binding domain"/>
    <property type="match status" value="1"/>
</dbReference>
<dbReference type="InterPro" id="IPR053181">
    <property type="entry name" value="EcdB-like_regulator"/>
</dbReference>
<dbReference type="PANTHER" id="PTHR47785:SF7">
    <property type="entry name" value="ZN(II)2CYS6 TRANSCRIPTION FACTOR (EUROFUNG)"/>
    <property type="match status" value="1"/>
</dbReference>
<evidence type="ECO:0000256" key="3">
    <source>
        <dbReference type="SAM" id="MobiDB-lite"/>
    </source>
</evidence>
<evidence type="ECO:0000313" key="5">
    <source>
        <dbReference type="EMBL" id="KPM40513.1"/>
    </source>
</evidence>
<evidence type="ECO:0000313" key="6">
    <source>
        <dbReference type="Proteomes" id="UP000050424"/>
    </source>
</evidence>
<evidence type="ECO:0000256" key="1">
    <source>
        <dbReference type="ARBA" id="ARBA00022723"/>
    </source>
</evidence>
<dbReference type="CDD" id="cd00067">
    <property type="entry name" value="GAL4"/>
    <property type="match status" value="1"/>
</dbReference>
<reference evidence="5 6" key="1">
    <citation type="submission" date="2015-09" db="EMBL/GenBank/DDBJ databases">
        <title>Draft genome of a European isolate of the apple canker pathogen Neonectria ditissima.</title>
        <authorList>
            <person name="Gomez-Cortecero A."/>
            <person name="Harrison R.J."/>
            <person name="Armitage A.D."/>
        </authorList>
    </citation>
    <scope>NUCLEOTIDE SEQUENCE [LARGE SCALE GENOMIC DNA]</scope>
    <source>
        <strain evidence="5 6">R09/05</strain>
    </source>
</reference>
<dbReference type="PROSITE" id="PS50048">
    <property type="entry name" value="ZN2_CY6_FUNGAL_2"/>
    <property type="match status" value="1"/>
</dbReference>
<proteinExistence type="predicted"/>
<feature type="domain" description="Zn(2)-C6 fungal-type" evidence="4">
    <location>
        <begin position="35"/>
        <end position="65"/>
    </location>
</feature>
<dbReference type="OrthoDB" id="4356994at2759"/>
<dbReference type="STRING" id="78410.A0A0P7BKE8"/>
<dbReference type="PANTHER" id="PTHR47785">
    <property type="entry name" value="ZN(II)2CYS6 TRANSCRIPTION FACTOR (EUROFUNG)-RELATED-RELATED"/>
    <property type="match status" value="1"/>
</dbReference>
<dbReference type="CDD" id="cd12148">
    <property type="entry name" value="fungal_TF_MHR"/>
    <property type="match status" value="1"/>
</dbReference>
<feature type="region of interest" description="Disordered" evidence="3">
    <location>
        <begin position="1"/>
        <end position="26"/>
    </location>
</feature>